<gene>
    <name evidence="2" type="ORF">ACF1HC_05405</name>
</gene>
<accession>A0ABW6YRH4</accession>
<feature type="region of interest" description="Disordered" evidence="1">
    <location>
        <begin position="345"/>
        <end position="381"/>
    </location>
</feature>
<proteinExistence type="predicted"/>
<dbReference type="EMBL" id="JBICBM010000002">
    <property type="protein sequence ID" value="MFF9881047.1"/>
    <property type="molecule type" value="Genomic_DNA"/>
</dbReference>
<dbReference type="Proteomes" id="UP001603418">
    <property type="component" value="Unassembled WGS sequence"/>
</dbReference>
<name>A0ABW6YRH4_9ACTN</name>
<reference evidence="2 3" key="1">
    <citation type="submission" date="2024-10" db="EMBL/GenBank/DDBJ databases">
        <title>The Natural Products Discovery Center: Release of the First 8490 Sequenced Strains for Exploring Actinobacteria Biosynthetic Diversity.</title>
        <authorList>
            <person name="Kalkreuter E."/>
            <person name="Kautsar S.A."/>
            <person name="Yang D."/>
            <person name="Bader C.D."/>
            <person name="Teijaro C.N."/>
            <person name="Fluegel L."/>
            <person name="Davis C.M."/>
            <person name="Simpson J.R."/>
            <person name="Lauterbach L."/>
            <person name="Steele A.D."/>
            <person name="Gui C."/>
            <person name="Meng S."/>
            <person name="Li G."/>
            <person name="Viehrig K."/>
            <person name="Ye F."/>
            <person name="Su P."/>
            <person name="Kiefer A.F."/>
            <person name="Nichols A."/>
            <person name="Cepeda A.J."/>
            <person name="Yan W."/>
            <person name="Fan B."/>
            <person name="Jiang Y."/>
            <person name="Adhikari A."/>
            <person name="Zheng C.-J."/>
            <person name="Schuster L."/>
            <person name="Cowan T.M."/>
            <person name="Smanski M.J."/>
            <person name="Chevrette M.G."/>
            <person name="De Carvalho L.P.S."/>
            <person name="Shen B."/>
        </authorList>
    </citation>
    <scope>NUCLEOTIDE SEQUENCE [LARGE SCALE GENOMIC DNA]</scope>
    <source>
        <strain evidence="2 3">NPDC013366</strain>
    </source>
</reference>
<evidence type="ECO:0000256" key="1">
    <source>
        <dbReference type="SAM" id="MobiDB-lite"/>
    </source>
</evidence>
<protein>
    <recommendedName>
        <fullName evidence="4">PE-PGRS family protein</fullName>
    </recommendedName>
</protein>
<sequence>MIDDDSAVADGGEPTEPAKSRPPCSARPIARARQAKAQELIERLVAEGHVPIADPDDDEIAEWRRVVNYANRHGLEPTGKRIEKVPYGGPGLELFLAEGPHPNARSQRPKAVGGSVPVPARLGRLHPVMAALKDAESRLVMPSALRHRSLLLLQGQAAEAVRRGYEVQKARSSFFPREGGVDVAVDGFAYTVTVRQEFPESTDLERSARLVVELAHGLTGRPGRWRDRKSRTLEEALGVILREIEARAVEDARRRQDEQQARAEREVRWQAAMGVAKEQAVRERLAQVLREEAGRWQEAAALSAYCMALERRIGELDGAVDEPALDSARDWLEWARGYVTSVDPLGSGLPEMPHTREPTPEELEPYLRGLSPHGPERHAGR</sequence>
<evidence type="ECO:0000313" key="2">
    <source>
        <dbReference type="EMBL" id="MFF9881047.1"/>
    </source>
</evidence>
<keyword evidence="3" id="KW-1185">Reference proteome</keyword>
<feature type="region of interest" description="Disordered" evidence="1">
    <location>
        <begin position="1"/>
        <end position="33"/>
    </location>
</feature>
<comment type="caution">
    <text evidence="2">The sequence shown here is derived from an EMBL/GenBank/DDBJ whole genome shotgun (WGS) entry which is preliminary data.</text>
</comment>
<evidence type="ECO:0008006" key="4">
    <source>
        <dbReference type="Google" id="ProtNLM"/>
    </source>
</evidence>
<dbReference type="RefSeq" id="WP_244405736.1">
    <property type="nucleotide sequence ID" value="NZ_JBFACJ010000008.1"/>
</dbReference>
<organism evidence="2 3">
    <name type="scientific">Streptomyces eurythermus</name>
    <dbReference type="NCBI Taxonomy" id="42237"/>
    <lineage>
        <taxon>Bacteria</taxon>
        <taxon>Bacillati</taxon>
        <taxon>Actinomycetota</taxon>
        <taxon>Actinomycetes</taxon>
        <taxon>Kitasatosporales</taxon>
        <taxon>Streptomycetaceae</taxon>
        <taxon>Streptomyces</taxon>
    </lineage>
</organism>
<evidence type="ECO:0000313" key="3">
    <source>
        <dbReference type="Proteomes" id="UP001603418"/>
    </source>
</evidence>